<dbReference type="OrthoDB" id="6730379at2759"/>
<accession>A0A4S8RB52</accession>
<dbReference type="InterPro" id="IPR020846">
    <property type="entry name" value="MFS_dom"/>
</dbReference>
<gene>
    <name evidence="9" type="ORF">BGAL_0045g00240</name>
</gene>
<comment type="caution">
    <text evidence="9">The sequence shown here is derived from an EMBL/GenBank/DDBJ whole genome shotgun (WGS) entry which is preliminary data.</text>
</comment>
<evidence type="ECO:0000256" key="1">
    <source>
        <dbReference type="ARBA" id="ARBA00004141"/>
    </source>
</evidence>
<feature type="transmembrane region" description="Helical" evidence="7">
    <location>
        <begin position="349"/>
        <end position="367"/>
    </location>
</feature>
<dbReference type="PROSITE" id="PS50850">
    <property type="entry name" value="MFS"/>
    <property type="match status" value="1"/>
</dbReference>
<feature type="transmembrane region" description="Helical" evidence="7">
    <location>
        <begin position="88"/>
        <end position="106"/>
    </location>
</feature>
<keyword evidence="2" id="KW-0813">Transport</keyword>
<sequence>MSTEDTPLLSDEVSAVLNPTKSNDDTITASPTLAAAFPENIAFAKRLVRKIDLRLMPLMFITFNFNYIDKSILSTAAVFGLVGDTHLVDGQFSSISSVFYFGYLLWEYPGVYLIQTLPVAKYIAADIVIWGIIVASTASCTSYQGLMVARLFTGMVESSISPAFLYVTSMWYTRDEMPSRMGLWYAGNSFGGAVASLLSFGIGQIHSSLKPWKLLYIIFGSATALWGFVVLVFLPDTVSRAMFLTPEEKKCAEERVRTAGTGITMSIKNEWKGEQAIECLLDPKTWFCVFISLFTMIPNGGTTSFANILITSFGFTGLQSTLISLPSSLISFLTILISGYLASRYRNTTTLLLSTLLLPPIIGASLMNWAPLSSLKLTGFYLIGFSHATIPLTMSLIGANTRGTTKKMTMSACMFVAYCVGNMLGPHIFGGKERDMGFGRGFAVCLGCYFLSAAMAVGLRGYLKVVNARRDREEWGLESEGAIAGAGEGEGTEGEMDTGGDLTDFQTRGFRYRL</sequence>
<feature type="transmembrane region" description="Helical" evidence="7">
    <location>
        <begin position="183"/>
        <end position="202"/>
    </location>
</feature>
<dbReference type="Gene3D" id="1.20.1250.20">
    <property type="entry name" value="MFS general substrate transporter like domains"/>
    <property type="match status" value="2"/>
</dbReference>
<protein>
    <recommendedName>
        <fullName evidence="8">Major facilitator superfamily (MFS) profile domain-containing protein</fullName>
    </recommendedName>
</protein>
<reference evidence="9 10" key="1">
    <citation type="submission" date="2017-12" db="EMBL/GenBank/DDBJ databases">
        <title>Comparative genomics of Botrytis spp.</title>
        <authorList>
            <person name="Valero-Jimenez C.A."/>
            <person name="Tapia P."/>
            <person name="Veloso J."/>
            <person name="Silva-Moreno E."/>
            <person name="Staats M."/>
            <person name="Valdes J.H."/>
            <person name="Van Kan J.A.L."/>
        </authorList>
    </citation>
    <scope>NUCLEOTIDE SEQUENCE [LARGE SCALE GENOMIC DNA]</scope>
    <source>
        <strain evidence="9 10">MUCL435</strain>
    </source>
</reference>
<dbReference type="GO" id="GO:0022857">
    <property type="term" value="F:transmembrane transporter activity"/>
    <property type="evidence" value="ECO:0007669"/>
    <property type="project" value="InterPro"/>
</dbReference>
<organism evidence="9 10">
    <name type="scientific">Botrytis galanthina</name>
    <dbReference type="NCBI Taxonomy" id="278940"/>
    <lineage>
        <taxon>Eukaryota</taxon>
        <taxon>Fungi</taxon>
        <taxon>Dikarya</taxon>
        <taxon>Ascomycota</taxon>
        <taxon>Pezizomycotina</taxon>
        <taxon>Leotiomycetes</taxon>
        <taxon>Helotiales</taxon>
        <taxon>Sclerotiniaceae</taxon>
        <taxon>Botrytis</taxon>
    </lineage>
</organism>
<feature type="transmembrane region" description="Helical" evidence="7">
    <location>
        <begin position="322"/>
        <end position="342"/>
    </location>
</feature>
<feature type="transmembrane region" description="Helical" evidence="7">
    <location>
        <begin position="379"/>
        <end position="399"/>
    </location>
</feature>
<evidence type="ECO:0000256" key="4">
    <source>
        <dbReference type="ARBA" id="ARBA00022989"/>
    </source>
</evidence>
<evidence type="ECO:0000313" key="10">
    <source>
        <dbReference type="Proteomes" id="UP000308671"/>
    </source>
</evidence>
<comment type="similarity">
    <text evidence="6">Belongs to the major facilitator superfamily. Allantoate permease family.</text>
</comment>
<evidence type="ECO:0000256" key="3">
    <source>
        <dbReference type="ARBA" id="ARBA00022692"/>
    </source>
</evidence>
<keyword evidence="5 7" id="KW-0472">Membrane</keyword>
<comment type="subcellular location">
    <subcellularLocation>
        <location evidence="1">Membrane</location>
        <topology evidence="1">Multi-pass membrane protein</topology>
    </subcellularLocation>
</comment>
<keyword evidence="10" id="KW-1185">Reference proteome</keyword>
<feature type="transmembrane region" description="Helical" evidence="7">
    <location>
        <begin position="411"/>
        <end position="429"/>
    </location>
</feature>
<feature type="transmembrane region" description="Helical" evidence="7">
    <location>
        <begin position="214"/>
        <end position="234"/>
    </location>
</feature>
<feature type="transmembrane region" description="Helical" evidence="7">
    <location>
        <begin position="286"/>
        <end position="310"/>
    </location>
</feature>
<evidence type="ECO:0000256" key="6">
    <source>
        <dbReference type="ARBA" id="ARBA00037968"/>
    </source>
</evidence>
<evidence type="ECO:0000259" key="8">
    <source>
        <dbReference type="PROSITE" id="PS50850"/>
    </source>
</evidence>
<dbReference type="GO" id="GO:0016020">
    <property type="term" value="C:membrane"/>
    <property type="evidence" value="ECO:0007669"/>
    <property type="project" value="UniProtKB-SubCell"/>
</dbReference>
<dbReference type="PANTHER" id="PTHR43791:SF10">
    <property type="entry name" value="MAJOR FACILITATOR SUPERFAMILY (MFS) PROFILE DOMAIN-CONTAINING PROTEIN"/>
    <property type="match status" value="1"/>
</dbReference>
<evidence type="ECO:0000256" key="5">
    <source>
        <dbReference type="ARBA" id="ARBA00023136"/>
    </source>
</evidence>
<dbReference type="SUPFAM" id="SSF103473">
    <property type="entry name" value="MFS general substrate transporter"/>
    <property type="match status" value="1"/>
</dbReference>
<keyword evidence="4 7" id="KW-1133">Transmembrane helix</keyword>
<evidence type="ECO:0000256" key="2">
    <source>
        <dbReference type="ARBA" id="ARBA00022448"/>
    </source>
</evidence>
<dbReference type="EMBL" id="PQXL01000045">
    <property type="protein sequence ID" value="THV53665.1"/>
    <property type="molecule type" value="Genomic_DNA"/>
</dbReference>
<proteinExistence type="inferred from homology"/>
<dbReference type="Proteomes" id="UP000308671">
    <property type="component" value="Unassembled WGS sequence"/>
</dbReference>
<feature type="transmembrane region" description="Helical" evidence="7">
    <location>
        <begin position="127"/>
        <end position="146"/>
    </location>
</feature>
<evidence type="ECO:0000313" key="9">
    <source>
        <dbReference type="EMBL" id="THV53665.1"/>
    </source>
</evidence>
<evidence type="ECO:0000256" key="7">
    <source>
        <dbReference type="SAM" id="Phobius"/>
    </source>
</evidence>
<feature type="transmembrane region" description="Helical" evidence="7">
    <location>
        <begin position="441"/>
        <end position="463"/>
    </location>
</feature>
<dbReference type="PANTHER" id="PTHR43791">
    <property type="entry name" value="PERMEASE-RELATED"/>
    <property type="match status" value="1"/>
</dbReference>
<keyword evidence="3 7" id="KW-0812">Transmembrane</keyword>
<dbReference type="InterPro" id="IPR036259">
    <property type="entry name" value="MFS_trans_sf"/>
</dbReference>
<dbReference type="InterPro" id="IPR011701">
    <property type="entry name" value="MFS"/>
</dbReference>
<feature type="domain" description="Major facilitator superfamily (MFS) profile" evidence="8">
    <location>
        <begin position="55"/>
        <end position="470"/>
    </location>
</feature>
<dbReference type="AlphaFoldDB" id="A0A4S8RB52"/>
<name>A0A4S8RB52_9HELO</name>
<dbReference type="FunFam" id="1.20.1250.20:FF:000064">
    <property type="entry name" value="MFS allantoate transporter"/>
    <property type="match status" value="1"/>
</dbReference>
<dbReference type="Pfam" id="PF07690">
    <property type="entry name" value="MFS_1"/>
    <property type="match status" value="1"/>
</dbReference>